<feature type="domain" description="Fe2OG dioxygenase" evidence="2">
    <location>
        <begin position="66"/>
        <end position="176"/>
    </location>
</feature>
<organism evidence="3 4">
    <name type="scientific">Floridaenema flaviceps BLCC-F50</name>
    <dbReference type="NCBI Taxonomy" id="3153642"/>
    <lineage>
        <taxon>Bacteria</taxon>
        <taxon>Bacillati</taxon>
        <taxon>Cyanobacteriota</taxon>
        <taxon>Cyanophyceae</taxon>
        <taxon>Oscillatoriophycideae</taxon>
        <taxon>Aerosakkonematales</taxon>
        <taxon>Aerosakkonemataceae</taxon>
        <taxon>Floridanema</taxon>
        <taxon>Floridanema flaviceps</taxon>
    </lineage>
</organism>
<dbReference type="Proteomes" id="UP001576784">
    <property type="component" value="Unassembled WGS sequence"/>
</dbReference>
<comment type="similarity">
    <text evidence="1">Belongs to the iron/ascorbate-dependent oxidoreductase family.</text>
</comment>
<keyword evidence="4" id="KW-1185">Reference proteome</keyword>
<evidence type="ECO:0000259" key="2">
    <source>
        <dbReference type="PROSITE" id="PS51471"/>
    </source>
</evidence>
<evidence type="ECO:0000313" key="4">
    <source>
        <dbReference type="Proteomes" id="UP001576784"/>
    </source>
</evidence>
<keyword evidence="1" id="KW-0408">Iron</keyword>
<sequence>MNYYQKHPNAFSLNYLNDLRGEILACPYFAVNNLNRDFVGTKGFSVVFHRSEIAEVERKFPFFKPYLDRALEPVCNAFYLNPLLLQEGSRVDPHIDRSLRSYCKTIEPPMCVSVLYVQVPENLQGGELVLRNHKQQVGQIKPQVNTLVYFQGDLTHSVNAVKTSGTRLSLVCEQYSLSEKELRDIPEFTVESRAMKVKKK</sequence>
<keyword evidence="1" id="KW-0479">Metal-binding</keyword>
<keyword evidence="1 3" id="KW-0560">Oxidoreductase</keyword>
<dbReference type="RefSeq" id="WP_413267617.1">
    <property type="nucleotide sequence ID" value="NZ_JBHFNR010000273.1"/>
</dbReference>
<protein>
    <submittedName>
        <fullName evidence="3">2OG-Fe(II) oxygenase</fullName>
        <ecNumber evidence="3">1.14.11.-</ecNumber>
    </submittedName>
</protein>
<dbReference type="PROSITE" id="PS51471">
    <property type="entry name" value="FE2OG_OXY"/>
    <property type="match status" value="1"/>
</dbReference>
<dbReference type="EMBL" id="JBHFNR010000273">
    <property type="protein sequence ID" value="MFB2898012.1"/>
    <property type="molecule type" value="Genomic_DNA"/>
</dbReference>
<proteinExistence type="inferred from homology"/>
<dbReference type="GO" id="GO:0016491">
    <property type="term" value="F:oxidoreductase activity"/>
    <property type="evidence" value="ECO:0007669"/>
    <property type="project" value="UniProtKB-KW"/>
</dbReference>
<dbReference type="Pfam" id="PF13640">
    <property type="entry name" value="2OG-FeII_Oxy_3"/>
    <property type="match status" value="1"/>
</dbReference>
<dbReference type="InterPro" id="IPR005123">
    <property type="entry name" value="Oxoglu/Fe-dep_dioxygenase_dom"/>
</dbReference>
<evidence type="ECO:0000313" key="3">
    <source>
        <dbReference type="EMBL" id="MFB2898012.1"/>
    </source>
</evidence>
<reference evidence="3 4" key="1">
    <citation type="submission" date="2024-09" db="EMBL/GenBank/DDBJ databases">
        <title>Floridaenema gen nov. (Aerosakkonemataceae, Aerosakkonematales ord. nov., Cyanobacteria) from benthic tropical and subtropical fresh waters, with the description of four new species.</title>
        <authorList>
            <person name="Moretto J.A."/>
            <person name="Berthold D.E."/>
            <person name="Lefler F.W."/>
            <person name="Huang I.-S."/>
            <person name="Laughinghouse H. IV."/>
        </authorList>
    </citation>
    <scope>NUCLEOTIDE SEQUENCE [LARGE SCALE GENOMIC DNA]</scope>
    <source>
        <strain evidence="3 4">BLCC-F50</strain>
    </source>
</reference>
<evidence type="ECO:0000256" key="1">
    <source>
        <dbReference type="RuleBase" id="RU003682"/>
    </source>
</evidence>
<accession>A0ABV4Y254</accession>
<dbReference type="EC" id="1.14.11.-" evidence="3"/>
<gene>
    <name evidence="3" type="ORF">ACE1CI_34285</name>
</gene>
<comment type="caution">
    <text evidence="3">The sequence shown here is derived from an EMBL/GenBank/DDBJ whole genome shotgun (WGS) entry which is preliminary data.</text>
</comment>
<dbReference type="InterPro" id="IPR044862">
    <property type="entry name" value="Pro_4_hyd_alph_FE2OG_OXY"/>
</dbReference>
<name>A0ABV4Y254_9CYAN</name>
<dbReference type="Gene3D" id="2.60.120.620">
    <property type="entry name" value="q2cbj1_9rhob like domain"/>
    <property type="match status" value="1"/>
</dbReference>